<keyword evidence="2" id="KW-1185">Reference proteome</keyword>
<dbReference type="InterPro" id="IPR036390">
    <property type="entry name" value="WH_DNA-bd_sf"/>
</dbReference>
<sequence>MSTTDSEQHLKVLRLLQDNPDISQRQMARELGISLGGLNYCLKALVQKGWVKMDNFSRNSNKLKYSYLLTPSGVKAKTVLTARFLKRKLAEYEALKAEIEALQTEVGQSGGNG</sequence>
<dbReference type="InterPro" id="IPR026433">
    <property type="entry name" value="MarR_EPS"/>
</dbReference>
<evidence type="ECO:0000313" key="1">
    <source>
        <dbReference type="EMBL" id="MBA6412296.1"/>
    </source>
</evidence>
<accession>A0A7W2YIA2</accession>
<evidence type="ECO:0000313" key="2">
    <source>
        <dbReference type="Proteomes" id="UP000539350"/>
    </source>
</evidence>
<name>A0A7W2YIA2_9GAMM</name>
<organism evidence="1 2">
    <name type="scientific">Sediminihaliea albiluteola</name>
    <dbReference type="NCBI Taxonomy" id="2758564"/>
    <lineage>
        <taxon>Bacteria</taxon>
        <taxon>Pseudomonadati</taxon>
        <taxon>Pseudomonadota</taxon>
        <taxon>Gammaproteobacteria</taxon>
        <taxon>Cellvibrionales</taxon>
        <taxon>Halieaceae</taxon>
        <taxon>Sediminihaliea</taxon>
    </lineage>
</organism>
<proteinExistence type="predicted"/>
<reference evidence="1 2" key="1">
    <citation type="submission" date="2020-07" db="EMBL/GenBank/DDBJ databases">
        <title>Halieaceae bacterium, F7430, whole genome shotgun sequencing project.</title>
        <authorList>
            <person name="Jiang S."/>
            <person name="Liu Z.W."/>
            <person name="Du Z.J."/>
        </authorList>
    </citation>
    <scope>NUCLEOTIDE SEQUENCE [LARGE SCALE GENOMIC DNA]</scope>
    <source>
        <strain evidence="1 2">F7430</strain>
    </source>
</reference>
<dbReference type="EMBL" id="JACFXU010000013">
    <property type="protein sequence ID" value="MBA6412296.1"/>
    <property type="molecule type" value="Genomic_DNA"/>
</dbReference>
<dbReference type="Gene3D" id="1.10.10.10">
    <property type="entry name" value="Winged helix-like DNA-binding domain superfamily/Winged helix DNA-binding domain"/>
    <property type="match status" value="1"/>
</dbReference>
<dbReference type="NCBIfam" id="TIGR04176">
    <property type="entry name" value="MarR_EPS"/>
    <property type="match status" value="1"/>
</dbReference>
<dbReference type="AlphaFoldDB" id="A0A7W2YIA2"/>
<dbReference type="Pfam" id="PF13412">
    <property type="entry name" value="HTH_24"/>
    <property type="match status" value="1"/>
</dbReference>
<dbReference type="Proteomes" id="UP000539350">
    <property type="component" value="Unassembled WGS sequence"/>
</dbReference>
<comment type="caution">
    <text evidence="1">The sequence shown here is derived from an EMBL/GenBank/DDBJ whole genome shotgun (WGS) entry which is preliminary data.</text>
</comment>
<dbReference type="RefSeq" id="WP_182169116.1">
    <property type="nucleotide sequence ID" value="NZ_JACFXU010000013.1"/>
</dbReference>
<dbReference type="SUPFAM" id="SSF46785">
    <property type="entry name" value="Winged helix' DNA-binding domain"/>
    <property type="match status" value="1"/>
</dbReference>
<dbReference type="InterPro" id="IPR036388">
    <property type="entry name" value="WH-like_DNA-bd_sf"/>
</dbReference>
<gene>
    <name evidence="1" type="ORF">H2508_04150</name>
</gene>
<protein>
    <submittedName>
        <fullName evidence="1">MarR family EPS-associated transcriptional regulator</fullName>
    </submittedName>
</protein>